<sequence>MSSARWSGWSARLGSGFRARSVVAAGAAVALLVAAGCGGSDEAGGASDGTVTLTVKTFGQFGYEDLIKQYESSHPGIKIKQDSIAQLDDYTPKLQQWLTAGSGAGDIVALEEGILVKLMAKPDQFANLLDYGAGELKGNFLDWKWKQALTADGTKLVGLGTDVGAQGMCYRTDLFAKAGLPTDRAKVGELWPTWDAYLATGKRFVAAGTGASFFDTAGGIYQNILMQQGDTTYFDRDNKLIVDTNPGVRKAWDQTVSMIDAGLSGKLQMWGPAWNAGFKKGTFATIPCPAWMLGIIKEQAGAENAGKWDVARVPGEGAVRGGSFLAVPAQSKHPKEAAELAKFLTSPEGQTAAFKAKNNFPSSPQAIDDPAVSGAVNAYFNNAPVGKIFGQSAKSLKPVYLGPENQLVGDAVGDALTAIEQGKLKPEEAWTKALTDSKRAVDK</sequence>
<keyword evidence="2" id="KW-1185">Reference proteome</keyword>
<dbReference type="Proteomes" id="UP000295573">
    <property type="component" value="Unassembled WGS sequence"/>
</dbReference>
<dbReference type="InterPro" id="IPR006059">
    <property type="entry name" value="SBP"/>
</dbReference>
<protein>
    <submittedName>
        <fullName evidence="1">Cellobiose transport system substrate-binding protein</fullName>
    </submittedName>
</protein>
<accession>A0A4V2S246</accession>
<dbReference type="OrthoDB" id="3226017at2"/>
<evidence type="ECO:0000313" key="1">
    <source>
        <dbReference type="EMBL" id="TCO39050.1"/>
    </source>
</evidence>
<proteinExistence type="predicted"/>
<dbReference type="AlphaFoldDB" id="A0A4V2S246"/>
<dbReference type="PANTHER" id="PTHR43649:SF32">
    <property type="entry name" value="SUGAR BINDING SECRETED PROTEIN"/>
    <property type="match status" value="1"/>
</dbReference>
<organism evidence="1 2">
    <name type="scientific">Kribbella antiqua</name>
    <dbReference type="NCBI Taxonomy" id="2512217"/>
    <lineage>
        <taxon>Bacteria</taxon>
        <taxon>Bacillati</taxon>
        <taxon>Actinomycetota</taxon>
        <taxon>Actinomycetes</taxon>
        <taxon>Propionibacteriales</taxon>
        <taxon>Kribbellaceae</taxon>
        <taxon>Kribbella</taxon>
    </lineage>
</organism>
<reference evidence="1 2" key="1">
    <citation type="journal article" date="2015" name="Stand. Genomic Sci.">
        <title>Genomic Encyclopedia of Bacterial and Archaeal Type Strains, Phase III: the genomes of soil and plant-associated and newly described type strains.</title>
        <authorList>
            <person name="Whitman W.B."/>
            <person name="Woyke T."/>
            <person name="Klenk H.P."/>
            <person name="Zhou Y."/>
            <person name="Lilburn T.G."/>
            <person name="Beck B.J."/>
            <person name="De Vos P."/>
            <person name="Vandamme P."/>
            <person name="Eisen J.A."/>
            <person name="Garrity G."/>
            <person name="Hugenholtz P."/>
            <person name="Kyrpides N.C."/>
        </authorList>
    </citation>
    <scope>NUCLEOTIDE SEQUENCE [LARGE SCALE GENOMIC DNA]</scope>
    <source>
        <strain evidence="1 2">VKM Ac-2541</strain>
    </source>
</reference>
<name>A0A4V2S246_9ACTN</name>
<gene>
    <name evidence="1" type="ORF">EV646_11992</name>
</gene>
<comment type="caution">
    <text evidence="1">The sequence shown here is derived from an EMBL/GenBank/DDBJ whole genome shotgun (WGS) entry which is preliminary data.</text>
</comment>
<dbReference type="PANTHER" id="PTHR43649">
    <property type="entry name" value="ARABINOSE-BINDING PROTEIN-RELATED"/>
    <property type="match status" value="1"/>
</dbReference>
<dbReference type="Gene3D" id="3.40.190.10">
    <property type="entry name" value="Periplasmic binding protein-like II"/>
    <property type="match status" value="1"/>
</dbReference>
<dbReference type="RefSeq" id="WP_132157321.1">
    <property type="nucleotide sequence ID" value="NZ_SLWR01000019.1"/>
</dbReference>
<dbReference type="SUPFAM" id="SSF53850">
    <property type="entry name" value="Periplasmic binding protein-like II"/>
    <property type="match status" value="1"/>
</dbReference>
<dbReference type="InterPro" id="IPR050490">
    <property type="entry name" value="Bact_solute-bd_prot1"/>
</dbReference>
<evidence type="ECO:0000313" key="2">
    <source>
        <dbReference type="Proteomes" id="UP000295573"/>
    </source>
</evidence>
<dbReference type="Pfam" id="PF13416">
    <property type="entry name" value="SBP_bac_8"/>
    <property type="match status" value="1"/>
</dbReference>
<dbReference type="EMBL" id="SLWR01000019">
    <property type="protein sequence ID" value="TCO39050.1"/>
    <property type="molecule type" value="Genomic_DNA"/>
</dbReference>